<reference evidence="2 3" key="1">
    <citation type="submission" date="2018-05" db="EMBL/GenBank/DDBJ databases">
        <title>Paenibacillus flagellatus sp. nov., isolated from selenium mineral soil.</title>
        <authorList>
            <person name="Dai X."/>
        </authorList>
    </citation>
    <scope>NUCLEOTIDE SEQUENCE [LARGE SCALE GENOMIC DNA]</scope>
    <source>
        <strain evidence="2 3">DXL2</strain>
    </source>
</reference>
<proteinExistence type="predicted"/>
<evidence type="ECO:0000256" key="1">
    <source>
        <dbReference type="SAM" id="Coils"/>
    </source>
</evidence>
<gene>
    <name evidence="2" type="ORF">DLM86_02815</name>
</gene>
<protein>
    <submittedName>
        <fullName evidence="2">Uncharacterized protein</fullName>
    </submittedName>
</protein>
<accession>A0A2V5L3H6</accession>
<name>A0A2V5L3H6_9BACL</name>
<keyword evidence="3" id="KW-1185">Reference proteome</keyword>
<sequence length="197" mass="21641">MIITGLILVAIVVLGMIAWRSITRTIDQDFDNGTQASALKPAANDHRFGMEAAEERHPIEIGSRVAPPVRPAQPPQKEAAAVTANPYMASKDKKQAEAKHEALGFTASAVRSPTAEPVIAIIPTPKPAPDSRPITIDGMLQQLERSENKLEHDLVRELENQLSETAALLDRINQQVRIAETLHTMDEQLTNIRQTFS</sequence>
<evidence type="ECO:0000313" key="3">
    <source>
        <dbReference type="Proteomes" id="UP000247476"/>
    </source>
</evidence>
<dbReference type="EMBL" id="QJVJ01000001">
    <property type="protein sequence ID" value="PYI57386.1"/>
    <property type="molecule type" value="Genomic_DNA"/>
</dbReference>
<dbReference type="Proteomes" id="UP000247476">
    <property type="component" value="Unassembled WGS sequence"/>
</dbReference>
<keyword evidence="1" id="KW-0175">Coiled coil</keyword>
<comment type="caution">
    <text evidence="2">The sequence shown here is derived from an EMBL/GenBank/DDBJ whole genome shotgun (WGS) entry which is preliminary data.</text>
</comment>
<evidence type="ECO:0000313" key="2">
    <source>
        <dbReference type="EMBL" id="PYI57386.1"/>
    </source>
</evidence>
<dbReference type="RefSeq" id="WP_110838426.1">
    <property type="nucleotide sequence ID" value="NZ_QJVJ01000001.1"/>
</dbReference>
<feature type="coiled-coil region" evidence="1">
    <location>
        <begin position="140"/>
        <end position="175"/>
    </location>
</feature>
<dbReference type="AlphaFoldDB" id="A0A2V5L3H6"/>
<organism evidence="2 3">
    <name type="scientific">Paenibacillus flagellatus</name>
    <dbReference type="NCBI Taxonomy" id="2211139"/>
    <lineage>
        <taxon>Bacteria</taxon>
        <taxon>Bacillati</taxon>
        <taxon>Bacillota</taxon>
        <taxon>Bacilli</taxon>
        <taxon>Bacillales</taxon>
        <taxon>Paenibacillaceae</taxon>
        <taxon>Paenibacillus</taxon>
    </lineage>
</organism>